<proteinExistence type="predicted"/>
<evidence type="ECO:0000313" key="2">
    <source>
        <dbReference type="Proteomes" id="UP001363151"/>
    </source>
</evidence>
<dbReference type="EMBL" id="JBBJCI010000029">
    <property type="protein sequence ID" value="KAK7254416.1"/>
    <property type="molecule type" value="Genomic_DNA"/>
</dbReference>
<protein>
    <submittedName>
        <fullName evidence="1">Uncharacterized protein</fullName>
    </submittedName>
</protein>
<organism evidence="1 2">
    <name type="scientific">Aureococcus anophagefferens</name>
    <name type="common">Harmful bloom alga</name>
    <dbReference type="NCBI Taxonomy" id="44056"/>
    <lineage>
        <taxon>Eukaryota</taxon>
        <taxon>Sar</taxon>
        <taxon>Stramenopiles</taxon>
        <taxon>Ochrophyta</taxon>
        <taxon>Pelagophyceae</taxon>
        <taxon>Pelagomonadales</taxon>
        <taxon>Pelagomonadaceae</taxon>
        <taxon>Aureococcus</taxon>
    </lineage>
</organism>
<evidence type="ECO:0000313" key="1">
    <source>
        <dbReference type="EMBL" id="KAK7254416.1"/>
    </source>
</evidence>
<dbReference type="KEGG" id="aaf:AURANDRAFT_67964"/>
<sequence>MIAVLFAKTPDAVGVVHRCVSVKAAREKCGGLADEKQCAVREASEHDGMLFPPSLAGESDDFLAKAARCGAVTAGKDAPPHVVVVDIDAPAKSKWAARVLGFASAKSAATYALHCYRTAGSRLKSIEMHAFEGWVQAAPRMHLQGGGVFDANYAIADIAALEAAAA</sequence>
<reference evidence="1 2" key="1">
    <citation type="submission" date="2024-03" db="EMBL/GenBank/DDBJ databases">
        <title>Aureococcus anophagefferens CCMP1851 and Kratosvirus quantuckense: Draft genome of a second virus-susceptible host strain in the model system.</title>
        <authorList>
            <person name="Chase E."/>
            <person name="Truchon A.R."/>
            <person name="Schepens W."/>
            <person name="Wilhelm S.W."/>
        </authorList>
    </citation>
    <scope>NUCLEOTIDE SEQUENCE [LARGE SCALE GENOMIC DNA]</scope>
    <source>
        <strain evidence="1 2">CCMP1851</strain>
    </source>
</reference>
<comment type="caution">
    <text evidence="1">The sequence shown here is derived from an EMBL/GenBank/DDBJ whole genome shotgun (WGS) entry which is preliminary data.</text>
</comment>
<gene>
    <name evidence="1" type="ORF">SO694_00151018</name>
</gene>
<name>A0ABR1GF33_AURAN</name>
<accession>A0ABR1GF33</accession>
<keyword evidence="2" id="KW-1185">Reference proteome</keyword>
<dbReference type="Proteomes" id="UP001363151">
    <property type="component" value="Unassembled WGS sequence"/>
</dbReference>